<evidence type="ECO:0000256" key="1">
    <source>
        <dbReference type="SAM" id="MobiDB-lite"/>
    </source>
</evidence>
<feature type="region of interest" description="Disordered" evidence="1">
    <location>
        <begin position="1"/>
        <end position="20"/>
    </location>
</feature>
<evidence type="ECO:0000313" key="2">
    <source>
        <dbReference type="EMBL" id="KAK3865483.1"/>
    </source>
</evidence>
<keyword evidence="3" id="KW-1185">Reference proteome</keyword>
<proteinExistence type="predicted"/>
<name>A0AAE1F1H1_PETCI</name>
<sequence>MVPLISSLQLAPRTTTTTPTEREMTTLAKFYMIVMVIVIVTAEGKEEPPTPPLSPHQAFTQFVHESLEKYTQQANSVQDEEDNQNYMWTKLAKHIIGSNKDDSHSHHPPAVPPTAFPPTAFQMDDLASIFKSAMMKMNQQDDVEEDKERDLSSLAASVLSKSFLYGSSDHETEEKNE</sequence>
<reference evidence="2" key="1">
    <citation type="submission" date="2023-10" db="EMBL/GenBank/DDBJ databases">
        <title>Genome assemblies of two species of porcelain crab, Petrolisthes cinctipes and Petrolisthes manimaculis (Anomura: Porcellanidae).</title>
        <authorList>
            <person name="Angst P."/>
        </authorList>
    </citation>
    <scope>NUCLEOTIDE SEQUENCE</scope>
    <source>
        <strain evidence="2">PB745_01</strain>
        <tissue evidence="2">Gill</tissue>
    </source>
</reference>
<accession>A0AAE1F1H1</accession>
<gene>
    <name evidence="2" type="ORF">Pcinc_028914</name>
</gene>
<organism evidence="2 3">
    <name type="scientific">Petrolisthes cinctipes</name>
    <name type="common">Flat porcelain crab</name>
    <dbReference type="NCBI Taxonomy" id="88211"/>
    <lineage>
        <taxon>Eukaryota</taxon>
        <taxon>Metazoa</taxon>
        <taxon>Ecdysozoa</taxon>
        <taxon>Arthropoda</taxon>
        <taxon>Crustacea</taxon>
        <taxon>Multicrustacea</taxon>
        <taxon>Malacostraca</taxon>
        <taxon>Eumalacostraca</taxon>
        <taxon>Eucarida</taxon>
        <taxon>Decapoda</taxon>
        <taxon>Pleocyemata</taxon>
        <taxon>Anomura</taxon>
        <taxon>Galatheoidea</taxon>
        <taxon>Porcellanidae</taxon>
        <taxon>Petrolisthes</taxon>
    </lineage>
</organism>
<evidence type="ECO:0000313" key="3">
    <source>
        <dbReference type="Proteomes" id="UP001286313"/>
    </source>
</evidence>
<dbReference type="Proteomes" id="UP001286313">
    <property type="component" value="Unassembled WGS sequence"/>
</dbReference>
<dbReference type="AlphaFoldDB" id="A0AAE1F1H1"/>
<comment type="caution">
    <text evidence="2">The sequence shown here is derived from an EMBL/GenBank/DDBJ whole genome shotgun (WGS) entry which is preliminary data.</text>
</comment>
<dbReference type="EMBL" id="JAWQEG010003575">
    <property type="protein sequence ID" value="KAK3865483.1"/>
    <property type="molecule type" value="Genomic_DNA"/>
</dbReference>
<protein>
    <submittedName>
        <fullName evidence="2">Uncharacterized protein</fullName>
    </submittedName>
</protein>